<name>A0ABQ3H6X7_9NEIS</name>
<accession>A0ABQ3H6X7</accession>
<evidence type="ECO:0000256" key="2">
    <source>
        <dbReference type="ARBA" id="ARBA00023125"/>
    </source>
</evidence>
<comment type="caution">
    <text evidence="7">The sequence shown here is derived from an EMBL/GenBank/DDBJ whole genome shotgun (WGS) entry which is preliminary data.</text>
</comment>
<dbReference type="Proteomes" id="UP000662678">
    <property type="component" value="Unassembled WGS sequence"/>
</dbReference>
<keyword evidence="3" id="KW-0804">Transcription</keyword>
<dbReference type="InterPro" id="IPR050109">
    <property type="entry name" value="HTH-type_TetR-like_transc_reg"/>
</dbReference>
<dbReference type="Pfam" id="PF00440">
    <property type="entry name" value="TetR_N"/>
    <property type="match status" value="1"/>
</dbReference>
<keyword evidence="2 4" id="KW-0238">DNA-binding</keyword>
<dbReference type="SUPFAM" id="SSF46689">
    <property type="entry name" value="Homeodomain-like"/>
    <property type="match status" value="1"/>
</dbReference>
<dbReference type="PRINTS" id="PR00455">
    <property type="entry name" value="HTHTETR"/>
</dbReference>
<keyword evidence="1" id="KW-0805">Transcription regulation</keyword>
<feature type="domain" description="HTH tetR-type" evidence="6">
    <location>
        <begin position="22"/>
        <end position="82"/>
    </location>
</feature>
<evidence type="ECO:0000313" key="7">
    <source>
        <dbReference type="EMBL" id="GHD73766.1"/>
    </source>
</evidence>
<protein>
    <submittedName>
        <fullName evidence="7">TetR family transcriptional regulator</fullName>
    </submittedName>
</protein>
<dbReference type="PANTHER" id="PTHR30055:SF234">
    <property type="entry name" value="HTH-TYPE TRANSCRIPTIONAL REGULATOR BETI"/>
    <property type="match status" value="1"/>
</dbReference>
<evidence type="ECO:0000313" key="8">
    <source>
        <dbReference type="Proteomes" id="UP000662678"/>
    </source>
</evidence>
<evidence type="ECO:0000256" key="1">
    <source>
        <dbReference type="ARBA" id="ARBA00023015"/>
    </source>
</evidence>
<sequence>MTDRTLPTDFSMRRTPRQQRSQDAMRKIEQATLALLAEHGYPALNTNAIAARAGVGIKSLYHLFPNKEAIICRLASGWLEAVNQAKEELRQQDLPLPALLDAVDAALDALDEQFGGYGPLWQVMDLVPALAELEARHEARQVAYWSERLQYYGCRWPQAELAALALYFYRMSDTGKQYAKESGAAGHGLWQLHRQWLLWLLQRAIAEPDPVRVWPDGQPPMYCIVPTSRS</sequence>
<evidence type="ECO:0000259" key="6">
    <source>
        <dbReference type="PROSITE" id="PS50977"/>
    </source>
</evidence>
<organism evidence="7 8">
    <name type="scientific">Vogesella fluminis</name>
    <dbReference type="NCBI Taxonomy" id="1069161"/>
    <lineage>
        <taxon>Bacteria</taxon>
        <taxon>Pseudomonadati</taxon>
        <taxon>Pseudomonadota</taxon>
        <taxon>Betaproteobacteria</taxon>
        <taxon>Neisseriales</taxon>
        <taxon>Chromobacteriaceae</taxon>
        <taxon>Vogesella</taxon>
    </lineage>
</organism>
<proteinExistence type="predicted"/>
<evidence type="ECO:0000256" key="4">
    <source>
        <dbReference type="PROSITE-ProRule" id="PRU00335"/>
    </source>
</evidence>
<evidence type="ECO:0000256" key="5">
    <source>
        <dbReference type="SAM" id="MobiDB-lite"/>
    </source>
</evidence>
<feature type="region of interest" description="Disordered" evidence="5">
    <location>
        <begin position="1"/>
        <end position="22"/>
    </location>
</feature>
<dbReference type="Gene3D" id="1.10.357.10">
    <property type="entry name" value="Tetracycline Repressor, domain 2"/>
    <property type="match status" value="1"/>
</dbReference>
<dbReference type="PROSITE" id="PS50977">
    <property type="entry name" value="HTH_TETR_2"/>
    <property type="match status" value="1"/>
</dbReference>
<keyword evidence="8" id="KW-1185">Reference proteome</keyword>
<reference evidence="8" key="1">
    <citation type="journal article" date="2019" name="Int. J. Syst. Evol. Microbiol.">
        <title>The Global Catalogue of Microorganisms (GCM) 10K type strain sequencing project: providing services to taxonomists for standard genome sequencing and annotation.</title>
        <authorList>
            <consortium name="The Broad Institute Genomics Platform"/>
            <consortium name="The Broad Institute Genome Sequencing Center for Infectious Disease"/>
            <person name="Wu L."/>
            <person name="Ma J."/>
        </authorList>
    </citation>
    <scope>NUCLEOTIDE SEQUENCE [LARGE SCALE GENOMIC DNA]</scope>
    <source>
        <strain evidence="8">KCTC 23713</strain>
    </source>
</reference>
<feature type="DNA-binding region" description="H-T-H motif" evidence="4">
    <location>
        <begin position="45"/>
        <end position="64"/>
    </location>
</feature>
<dbReference type="RefSeq" id="WP_189352463.1">
    <property type="nucleotide sequence ID" value="NZ_BMYP01000008.1"/>
</dbReference>
<dbReference type="InterPro" id="IPR009057">
    <property type="entry name" value="Homeodomain-like_sf"/>
</dbReference>
<evidence type="ECO:0000256" key="3">
    <source>
        <dbReference type="ARBA" id="ARBA00023163"/>
    </source>
</evidence>
<dbReference type="InterPro" id="IPR001647">
    <property type="entry name" value="HTH_TetR"/>
</dbReference>
<gene>
    <name evidence="7" type="ORF">GCM10011419_09060</name>
</gene>
<dbReference type="PANTHER" id="PTHR30055">
    <property type="entry name" value="HTH-TYPE TRANSCRIPTIONAL REGULATOR RUTR"/>
    <property type="match status" value="1"/>
</dbReference>
<dbReference type="EMBL" id="BMYP01000008">
    <property type="protein sequence ID" value="GHD73766.1"/>
    <property type="molecule type" value="Genomic_DNA"/>
</dbReference>